<proteinExistence type="predicted"/>
<dbReference type="AlphaFoldDB" id="A0AA35Y042"/>
<reference evidence="1" key="1">
    <citation type="submission" date="2023-04" db="EMBL/GenBank/DDBJ databases">
        <authorList>
            <person name="Vijverberg K."/>
            <person name="Xiong W."/>
            <person name="Schranz E."/>
        </authorList>
    </citation>
    <scope>NUCLEOTIDE SEQUENCE</scope>
</reference>
<name>A0AA35Y042_LACSI</name>
<protein>
    <submittedName>
        <fullName evidence="1">Uncharacterized protein</fullName>
    </submittedName>
</protein>
<keyword evidence="2" id="KW-1185">Reference proteome</keyword>
<accession>A0AA35Y042</accession>
<evidence type="ECO:0000313" key="1">
    <source>
        <dbReference type="EMBL" id="CAI9261764.1"/>
    </source>
</evidence>
<dbReference type="EMBL" id="OX465086">
    <property type="protein sequence ID" value="CAI9261764.1"/>
    <property type="molecule type" value="Genomic_DNA"/>
</dbReference>
<sequence length="95" mass="11073">MSTQDDGSKHSVSGIEVDVMLMAQELRLQHKLDTLDKHDELHIKAQSDTFNNEITELRMVAKERHVLFVKDVKTIREDVNRKLEELKFDVAKEIN</sequence>
<organism evidence="1 2">
    <name type="scientific">Lactuca saligna</name>
    <name type="common">Willowleaf lettuce</name>
    <dbReference type="NCBI Taxonomy" id="75948"/>
    <lineage>
        <taxon>Eukaryota</taxon>
        <taxon>Viridiplantae</taxon>
        <taxon>Streptophyta</taxon>
        <taxon>Embryophyta</taxon>
        <taxon>Tracheophyta</taxon>
        <taxon>Spermatophyta</taxon>
        <taxon>Magnoliopsida</taxon>
        <taxon>eudicotyledons</taxon>
        <taxon>Gunneridae</taxon>
        <taxon>Pentapetalae</taxon>
        <taxon>asterids</taxon>
        <taxon>campanulids</taxon>
        <taxon>Asterales</taxon>
        <taxon>Asteraceae</taxon>
        <taxon>Cichorioideae</taxon>
        <taxon>Cichorieae</taxon>
        <taxon>Lactucinae</taxon>
        <taxon>Lactuca</taxon>
    </lineage>
</organism>
<evidence type="ECO:0000313" key="2">
    <source>
        <dbReference type="Proteomes" id="UP001177003"/>
    </source>
</evidence>
<gene>
    <name evidence="1" type="ORF">LSALG_LOCUS2539</name>
</gene>
<dbReference type="Proteomes" id="UP001177003">
    <property type="component" value="Chromosome 0"/>
</dbReference>